<gene>
    <name evidence="2" type="ORF">PMEA_00010365</name>
</gene>
<evidence type="ECO:0000313" key="3">
    <source>
        <dbReference type="Proteomes" id="UP001159428"/>
    </source>
</evidence>
<dbReference type="Gene3D" id="2.40.70.10">
    <property type="entry name" value="Acid Proteases"/>
    <property type="match status" value="1"/>
</dbReference>
<evidence type="ECO:0008006" key="4">
    <source>
        <dbReference type="Google" id="ProtNLM"/>
    </source>
</evidence>
<proteinExistence type="predicted"/>
<accession>A0AAU9VRX7</accession>
<reference evidence="2 3" key="1">
    <citation type="submission" date="2022-05" db="EMBL/GenBank/DDBJ databases">
        <authorList>
            <consortium name="Genoscope - CEA"/>
            <person name="William W."/>
        </authorList>
    </citation>
    <scope>NUCLEOTIDE SEQUENCE [LARGE SCALE GENOMIC DNA]</scope>
</reference>
<organism evidence="2 3">
    <name type="scientific">Pocillopora meandrina</name>
    <dbReference type="NCBI Taxonomy" id="46732"/>
    <lineage>
        <taxon>Eukaryota</taxon>
        <taxon>Metazoa</taxon>
        <taxon>Cnidaria</taxon>
        <taxon>Anthozoa</taxon>
        <taxon>Hexacorallia</taxon>
        <taxon>Scleractinia</taxon>
        <taxon>Astrocoeniina</taxon>
        <taxon>Pocilloporidae</taxon>
        <taxon>Pocillopora</taxon>
    </lineage>
</organism>
<keyword evidence="3" id="KW-1185">Reference proteome</keyword>
<evidence type="ECO:0000313" key="2">
    <source>
        <dbReference type="EMBL" id="CAH3033907.1"/>
    </source>
</evidence>
<name>A0AAU9VRX7_9CNID</name>
<dbReference type="SUPFAM" id="SSF50630">
    <property type="entry name" value="Acid proteases"/>
    <property type="match status" value="1"/>
</dbReference>
<feature type="compositionally biased region" description="Basic and acidic residues" evidence="1">
    <location>
        <begin position="112"/>
        <end position="122"/>
    </location>
</feature>
<dbReference type="AlphaFoldDB" id="A0AAU9VRX7"/>
<feature type="region of interest" description="Disordered" evidence="1">
    <location>
        <begin position="111"/>
        <end position="135"/>
    </location>
</feature>
<dbReference type="EMBL" id="CALNXJ010000002">
    <property type="protein sequence ID" value="CAH3033907.1"/>
    <property type="molecule type" value="Genomic_DNA"/>
</dbReference>
<sequence>MEMFFEVNNVLEGKKVPTILTLVGNKMYALLGSIVSLRRPKDLSFAEVLDNLVKHLDPKPIVIAECFKFHKAEQQESESIRESLLDLISWLRLASLAVVAKRRCGISSCAKTGKEQRPESGRKSGRQSQNWGIKKKQQKVRLVEEDLEPKQSVKGSDWPMFTVSRGKCKAFIVPVAIDGKTVDMELDTGASVTIIPKRVWTDILASKPVGHTDLKLRS</sequence>
<protein>
    <recommendedName>
        <fullName evidence="4">Peptidase A2 domain-containing protein</fullName>
    </recommendedName>
</protein>
<comment type="caution">
    <text evidence="2">The sequence shown here is derived from an EMBL/GenBank/DDBJ whole genome shotgun (WGS) entry which is preliminary data.</text>
</comment>
<evidence type="ECO:0000256" key="1">
    <source>
        <dbReference type="SAM" id="MobiDB-lite"/>
    </source>
</evidence>
<dbReference type="InterPro" id="IPR021109">
    <property type="entry name" value="Peptidase_aspartic_dom_sf"/>
</dbReference>
<dbReference type="Proteomes" id="UP001159428">
    <property type="component" value="Unassembled WGS sequence"/>
</dbReference>